<dbReference type="AlphaFoldDB" id="A0A381ZC93"/>
<organism evidence="1">
    <name type="scientific">marine metagenome</name>
    <dbReference type="NCBI Taxonomy" id="408172"/>
    <lineage>
        <taxon>unclassified sequences</taxon>
        <taxon>metagenomes</taxon>
        <taxon>ecological metagenomes</taxon>
    </lineage>
</organism>
<gene>
    <name evidence="1" type="ORF">METZ01_LOCUS139221</name>
</gene>
<reference evidence="1" key="1">
    <citation type="submission" date="2018-05" db="EMBL/GenBank/DDBJ databases">
        <authorList>
            <person name="Lanie J.A."/>
            <person name="Ng W.-L."/>
            <person name="Kazmierczak K.M."/>
            <person name="Andrzejewski T.M."/>
            <person name="Davidsen T.M."/>
            <person name="Wayne K.J."/>
            <person name="Tettelin H."/>
            <person name="Glass J.I."/>
            <person name="Rusch D."/>
            <person name="Podicherti R."/>
            <person name="Tsui H.-C.T."/>
            <person name="Winkler M.E."/>
        </authorList>
    </citation>
    <scope>NUCLEOTIDE SEQUENCE</scope>
</reference>
<proteinExistence type="predicted"/>
<evidence type="ECO:0008006" key="2">
    <source>
        <dbReference type="Google" id="ProtNLM"/>
    </source>
</evidence>
<evidence type="ECO:0000313" key="1">
    <source>
        <dbReference type="EMBL" id="SVA86367.1"/>
    </source>
</evidence>
<accession>A0A381ZC93</accession>
<name>A0A381ZC93_9ZZZZ</name>
<dbReference type="Pfam" id="PF13385">
    <property type="entry name" value="Laminin_G_3"/>
    <property type="match status" value="1"/>
</dbReference>
<protein>
    <recommendedName>
        <fullName evidence="2">LamG-like jellyroll fold domain-containing protein</fullName>
    </recommendedName>
</protein>
<dbReference type="InterPro" id="IPR013320">
    <property type="entry name" value="ConA-like_dom_sf"/>
</dbReference>
<feature type="non-terminal residue" evidence="1">
    <location>
        <position position="180"/>
    </location>
</feature>
<dbReference type="Gene3D" id="2.60.120.200">
    <property type="match status" value="1"/>
</dbReference>
<dbReference type="SUPFAM" id="SSF49899">
    <property type="entry name" value="Concanavalin A-like lectins/glucanases"/>
    <property type="match status" value="1"/>
</dbReference>
<sequence>MVMKPKLIILAITACFCLTSVFLQAVIDPTIVLYLPFDEGTGKTAKDVSDFGNHATFMGNGKAKWTAEGKDNSAIEFTSGGYLVVNDADSLDLTTAMTISMWAKLMVKTGECCQGGVEKEPAWQAGEYNLLAEYNGSILLQMMELPDACNDDLLGPGIIDKTWHHVAGTWNGKMIRLYLD</sequence>
<dbReference type="EMBL" id="UINC01020607">
    <property type="protein sequence ID" value="SVA86367.1"/>
    <property type="molecule type" value="Genomic_DNA"/>
</dbReference>